<dbReference type="EMBL" id="JYDP01003524">
    <property type="protein sequence ID" value="KRY95692.1"/>
    <property type="molecule type" value="Genomic_DNA"/>
</dbReference>
<evidence type="ECO:0000313" key="2">
    <source>
        <dbReference type="Proteomes" id="UP000055024"/>
    </source>
</evidence>
<keyword evidence="2" id="KW-1185">Reference proteome</keyword>
<protein>
    <submittedName>
        <fullName evidence="1">Uncharacterized protein</fullName>
    </submittedName>
</protein>
<accession>A0A0V1GBY5</accession>
<sequence length="59" mass="6782">MLYYLVTEMICGVTIEFGCRKDLTFQCKRAQTNKVRQNLLDTSFCEAHSFCSPLEPTSI</sequence>
<reference evidence="1 2" key="1">
    <citation type="submission" date="2015-01" db="EMBL/GenBank/DDBJ databases">
        <title>Evolution of Trichinella species and genotypes.</title>
        <authorList>
            <person name="Korhonen P.K."/>
            <person name="Edoardo P."/>
            <person name="Giuseppe L.R."/>
            <person name="Gasser R.B."/>
        </authorList>
    </citation>
    <scope>NUCLEOTIDE SEQUENCE [LARGE SCALE GENOMIC DNA]</scope>
    <source>
        <strain evidence="1">ISS1029</strain>
    </source>
</reference>
<dbReference type="Proteomes" id="UP000055024">
    <property type="component" value="Unassembled WGS sequence"/>
</dbReference>
<dbReference type="OrthoDB" id="441444at2759"/>
<proteinExistence type="predicted"/>
<organism evidence="1 2">
    <name type="scientific">Trichinella zimbabwensis</name>
    <dbReference type="NCBI Taxonomy" id="268475"/>
    <lineage>
        <taxon>Eukaryota</taxon>
        <taxon>Metazoa</taxon>
        <taxon>Ecdysozoa</taxon>
        <taxon>Nematoda</taxon>
        <taxon>Enoplea</taxon>
        <taxon>Dorylaimia</taxon>
        <taxon>Trichinellida</taxon>
        <taxon>Trichinellidae</taxon>
        <taxon>Trichinella</taxon>
    </lineage>
</organism>
<name>A0A0V1GBY5_9BILA</name>
<evidence type="ECO:0000313" key="1">
    <source>
        <dbReference type="EMBL" id="KRY95692.1"/>
    </source>
</evidence>
<dbReference type="AlphaFoldDB" id="A0A0V1GBY5"/>
<gene>
    <name evidence="1" type="ORF">T11_2207</name>
</gene>
<comment type="caution">
    <text evidence="1">The sequence shown here is derived from an EMBL/GenBank/DDBJ whole genome shotgun (WGS) entry which is preliminary data.</text>
</comment>